<accession>A0A3D9HXT9</accession>
<keyword evidence="4" id="KW-1185">Reference proteome</keyword>
<evidence type="ECO:0000256" key="1">
    <source>
        <dbReference type="ARBA" id="ARBA00006484"/>
    </source>
</evidence>
<dbReference type="OrthoDB" id="9786360at2"/>
<dbReference type="EMBL" id="QRDW01000001">
    <property type="protein sequence ID" value="RED54323.1"/>
    <property type="molecule type" value="Genomic_DNA"/>
</dbReference>
<keyword evidence="2" id="KW-0560">Oxidoreductase</keyword>
<dbReference type="InterPro" id="IPR002347">
    <property type="entry name" value="SDR_fam"/>
</dbReference>
<dbReference type="SUPFAM" id="SSF51735">
    <property type="entry name" value="NAD(P)-binding Rossmann-fold domains"/>
    <property type="match status" value="1"/>
</dbReference>
<organism evidence="3 4">
    <name type="scientific">Aestuariispira insulae</name>
    <dbReference type="NCBI Taxonomy" id="1461337"/>
    <lineage>
        <taxon>Bacteria</taxon>
        <taxon>Pseudomonadati</taxon>
        <taxon>Pseudomonadota</taxon>
        <taxon>Alphaproteobacteria</taxon>
        <taxon>Rhodospirillales</taxon>
        <taxon>Kiloniellaceae</taxon>
        <taxon>Aestuariispira</taxon>
    </lineage>
</organism>
<evidence type="ECO:0000313" key="3">
    <source>
        <dbReference type="EMBL" id="RED54323.1"/>
    </source>
</evidence>
<dbReference type="PRINTS" id="PR00081">
    <property type="entry name" value="GDHRDH"/>
</dbReference>
<name>A0A3D9HXT9_9PROT</name>
<comment type="caution">
    <text evidence="3">The sequence shown here is derived from an EMBL/GenBank/DDBJ whole genome shotgun (WGS) entry which is preliminary data.</text>
</comment>
<evidence type="ECO:0000313" key="4">
    <source>
        <dbReference type="Proteomes" id="UP000256845"/>
    </source>
</evidence>
<dbReference type="Gene3D" id="3.40.50.720">
    <property type="entry name" value="NAD(P)-binding Rossmann-like Domain"/>
    <property type="match status" value="1"/>
</dbReference>
<dbReference type="GO" id="GO:0016491">
    <property type="term" value="F:oxidoreductase activity"/>
    <property type="evidence" value="ECO:0007669"/>
    <property type="project" value="UniProtKB-KW"/>
</dbReference>
<reference evidence="3 4" key="1">
    <citation type="submission" date="2018-07" db="EMBL/GenBank/DDBJ databases">
        <title>Genomic Encyclopedia of Type Strains, Phase III (KMG-III): the genomes of soil and plant-associated and newly described type strains.</title>
        <authorList>
            <person name="Whitman W."/>
        </authorList>
    </citation>
    <scope>NUCLEOTIDE SEQUENCE [LARGE SCALE GENOMIC DNA]</scope>
    <source>
        <strain evidence="3 4">CECT 8488</strain>
    </source>
</reference>
<dbReference type="Proteomes" id="UP000256845">
    <property type="component" value="Unassembled WGS sequence"/>
</dbReference>
<dbReference type="AlphaFoldDB" id="A0A3D9HXT9"/>
<dbReference type="RefSeq" id="WP_115935387.1">
    <property type="nucleotide sequence ID" value="NZ_QRDW01000001.1"/>
</dbReference>
<sequence length="254" mass="27361">MTEKKCALVTGAGCRIGQAIALDLATAGYRVAVHYNGSAEGAEKTVTAIRDQGGEALAFQADFLAEDSAGTLLEQATSAMGAVTLLVNNASLFEDDHWDTVSPESWDRHMTANLKAPFFLMQAFAEALGKDLPGAIVNIIDQRVWNLTPNYMSYTLAKSGLWTLTRTMALALAPKIRVNAVGPGPTLPNVRQIGDDFDEQWRHLPLQRKTELSDICQAVRFLAGAGSMTGQMIAVDGGEHLGWAQPENGFVPKE</sequence>
<evidence type="ECO:0000256" key="2">
    <source>
        <dbReference type="ARBA" id="ARBA00023002"/>
    </source>
</evidence>
<dbReference type="PANTHER" id="PTHR43639">
    <property type="entry name" value="OXIDOREDUCTASE, SHORT-CHAIN DEHYDROGENASE/REDUCTASE FAMILY (AFU_ORTHOLOGUE AFUA_5G02870)"/>
    <property type="match status" value="1"/>
</dbReference>
<comment type="similarity">
    <text evidence="1">Belongs to the short-chain dehydrogenases/reductases (SDR) family.</text>
</comment>
<dbReference type="Pfam" id="PF13561">
    <property type="entry name" value="adh_short_C2"/>
    <property type="match status" value="1"/>
</dbReference>
<dbReference type="InterPro" id="IPR036291">
    <property type="entry name" value="NAD(P)-bd_dom_sf"/>
</dbReference>
<proteinExistence type="inferred from homology"/>
<dbReference type="PANTHER" id="PTHR43639:SF1">
    <property type="entry name" value="SHORT-CHAIN DEHYDROGENASE_REDUCTASE FAMILY PROTEIN"/>
    <property type="match status" value="1"/>
</dbReference>
<gene>
    <name evidence="3" type="ORF">DFP90_1011126</name>
</gene>
<dbReference type="PRINTS" id="PR00080">
    <property type="entry name" value="SDRFAMILY"/>
</dbReference>
<protein>
    <submittedName>
        <fullName evidence="3">NAD(P)-dependent dehydrogenase (Short-subunit alcohol dehydrogenase family)</fullName>
    </submittedName>
</protein>
<dbReference type="NCBIfam" id="NF006597">
    <property type="entry name" value="PRK09134.1"/>
    <property type="match status" value="1"/>
</dbReference>